<proteinExistence type="inferred from homology"/>
<evidence type="ECO:0000313" key="6">
    <source>
        <dbReference type="EMBL" id="AEB86931.1"/>
    </source>
</evidence>
<evidence type="ECO:0000256" key="4">
    <source>
        <dbReference type="ARBA" id="ARBA00023163"/>
    </source>
</evidence>
<reference evidence="6 7" key="1">
    <citation type="journal article" date="2011" name="J. Bacteriol.">
        <title>Genome Sequences of Alicycliphilus denitrificans Strains BC and K601T.</title>
        <authorList>
            <person name="Oosterkamp M.J."/>
            <person name="Veuskens T."/>
            <person name="Plugge C.M."/>
            <person name="Langenhoff A.A."/>
            <person name="Gerritse J."/>
            <person name="van Berkel W.J."/>
            <person name="Pieper D.H."/>
            <person name="Junca H."/>
            <person name="Goodwin L.A."/>
            <person name="Daligault H.E."/>
            <person name="Bruce D.C."/>
            <person name="Detter J.C."/>
            <person name="Tapia R."/>
            <person name="Han C.S."/>
            <person name="Land M.L."/>
            <person name="Hauser L.J."/>
            <person name="Smidt H."/>
            <person name="Stams A.J."/>
        </authorList>
    </citation>
    <scope>NUCLEOTIDE SEQUENCE [LARGE SCALE GENOMIC DNA]</scope>
    <source>
        <strain evidence="7">DSM 14773 / CIP 107495 / K601</strain>
    </source>
</reference>
<dbReference type="Gene3D" id="3.40.190.290">
    <property type="match status" value="1"/>
</dbReference>
<dbReference type="InterPro" id="IPR000847">
    <property type="entry name" value="LysR_HTH_N"/>
</dbReference>
<accession>F4GAZ3</accession>
<dbReference type="SUPFAM" id="SSF53850">
    <property type="entry name" value="Periplasmic binding protein-like II"/>
    <property type="match status" value="1"/>
</dbReference>
<feature type="domain" description="HTH lysR-type" evidence="5">
    <location>
        <begin position="20"/>
        <end position="77"/>
    </location>
</feature>
<organism evidence="6 7">
    <name type="scientific">Alicycliphilus denitrificans (strain DSM 14773 / CIP 107495 / K601)</name>
    <dbReference type="NCBI Taxonomy" id="596154"/>
    <lineage>
        <taxon>Bacteria</taxon>
        <taxon>Pseudomonadati</taxon>
        <taxon>Pseudomonadota</taxon>
        <taxon>Betaproteobacteria</taxon>
        <taxon>Burkholderiales</taxon>
        <taxon>Comamonadaceae</taxon>
        <taxon>Alicycliphilus</taxon>
    </lineage>
</organism>
<dbReference type="CDD" id="cd08440">
    <property type="entry name" value="PBP2_LTTR_like_4"/>
    <property type="match status" value="1"/>
</dbReference>
<dbReference type="GO" id="GO:0005829">
    <property type="term" value="C:cytosol"/>
    <property type="evidence" value="ECO:0007669"/>
    <property type="project" value="TreeGrafter"/>
</dbReference>
<name>F4GAZ3_ALIDK</name>
<evidence type="ECO:0000259" key="5">
    <source>
        <dbReference type="PROSITE" id="PS50931"/>
    </source>
</evidence>
<dbReference type="Pfam" id="PF03466">
    <property type="entry name" value="LysR_substrate"/>
    <property type="match status" value="1"/>
</dbReference>
<evidence type="ECO:0000313" key="7">
    <source>
        <dbReference type="Proteomes" id="UP000007938"/>
    </source>
</evidence>
<dbReference type="SUPFAM" id="SSF46785">
    <property type="entry name" value="Winged helix' DNA-binding domain"/>
    <property type="match status" value="1"/>
</dbReference>
<dbReference type="InterPro" id="IPR005119">
    <property type="entry name" value="LysR_subst-bd"/>
</dbReference>
<keyword evidence="7" id="KW-1185">Reference proteome</keyword>
<evidence type="ECO:0000256" key="1">
    <source>
        <dbReference type="ARBA" id="ARBA00009437"/>
    </source>
</evidence>
<protein>
    <submittedName>
        <fullName evidence="6">Transcriptional regulator, LysR family</fullName>
    </submittedName>
</protein>
<dbReference type="PRINTS" id="PR00039">
    <property type="entry name" value="HTHLYSR"/>
</dbReference>
<sequence>MHMAQWMVDHHDPCAMNIKFDLADIQAFAAVAELQSFRAAAESIHLSQPAFSRRIEKLEEALGVRLLDRTTRRVTLTAVGRDFARKTQQWLDDLDGMLMGLGDVAARRMGEVTIACVPSAVYYFLPQVVKRYHERFPRIRVKVHDASANEVLVAVAQGDADFGLNFIGSQEAEIEFKPVLAERFVAACRRDHALARRKKVTWAELGRHDFMSVGKTSGNRLLMDLALANVPDRPQCLYEAKHVTTLLGLVEAGLGVAAVPSLAMPGRDHPTLVSIPLVEPVVTRQMGLIKRRGKSLSPAAQQLYDLLVATRSARPRSAPAPQKIQSGR</sequence>
<evidence type="ECO:0000256" key="3">
    <source>
        <dbReference type="ARBA" id="ARBA00023125"/>
    </source>
</evidence>
<dbReference type="AlphaFoldDB" id="F4GAZ3"/>
<dbReference type="Proteomes" id="UP000007938">
    <property type="component" value="Chromosome"/>
</dbReference>
<gene>
    <name evidence="6" type="ordered locus">Alide2_4629</name>
</gene>
<dbReference type="PANTHER" id="PTHR30419:SF8">
    <property type="entry name" value="NITROGEN ASSIMILATION TRANSCRIPTIONAL ACTIVATOR-RELATED"/>
    <property type="match status" value="1"/>
</dbReference>
<keyword evidence="3" id="KW-0238">DNA-binding</keyword>
<dbReference type="GO" id="GO:0003700">
    <property type="term" value="F:DNA-binding transcription factor activity"/>
    <property type="evidence" value="ECO:0007669"/>
    <property type="project" value="InterPro"/>
</dbReference>
<keyword evidence="2" id="KW-0805">Transcription regulation</keyword>
<dbReference type="PANTHER" id="PTHR30419">
    <property type="entry name" value="HTH-TYPE TRANSCRIPTIONAL REGULATOR YBHD"/>
    <property type="match status" value="1"/>
</dbReference>
<dbReference type="eggNOG" id="COG0583">
    <property type="taxonomic scope" value="Bacteria"/>
</dbReference>
<dbReference type="Gene3D" id="1.10.10.10">
    <property type="entry name" value="Winged helix-like DNA-binding domain superfamily/Winged helix DNA-binding domain"/>
    <property type="match status" value="1"/>
</dbReference>
<dbReference type="InterPro" id="IPR036388">
    <property type="entry name" value="WH-like_DNA-bd_sf"/>
</dbReference>
<dbReference type="Pfam" id="PF00126">
    <property type="entry name" value="HTH_1"/>
    <property type="match status" value="1"/>
</dbReference>
<dbReference type="FunFam" id="1.10.10.10:FF:000001">
    <property type="entry name" value="LysR family transcriptional regulator"/>
    <property type="match status" value="1"/>
</dbReference>
<dbReference type="STRING" id="596154.Alide2_4629"/>
<dbReference type="InterPro" id="IPR050950">
    <property type="entry name" value="HTH-type_LysR_regulators"/>
</dbReference>
<dbReference type="GO" id="GO:0003677">
    <property type="term" value="F:DNA binding"/>
    <property type="evidence" value="ECO:0007669"/>
    <property type="project" value="UniProtKB-KW"/>
</dbReference>
<keyword evidence="4" id="KW-0804">Transcription</keyword>
<evidence type="ECO:0000256" key="2">
    <source>
        <dbReference type="ARBA" id="ARBA00023015"/>
    </source>
</evidence>
<dbReference type="PROSITE" id="PS50931">
    <property type="entry name" value="HTH_LYSR"/>
    <property type="match status" value="1"/>
</dbReference>
<dbReference type="EMBL" id="CP002657">
    <property type="protein sequence ID" value="AEB86931.1"/>
    <property type="molecule type" value="Genomic_DNA"/>
</dbReference>
<comment type="similarity">
    <text evidence="1">Belongs to the LysR transcriptional regulatory family.</text>
</comment>
<reference evidence="6 7" key="2">
    <citation type="submission" date="2011-04" db="EMBL/GenBank/DDBJ databases">
        <title>Complete sequence of chromosome of Alicycliphilus denitrificans K601.</title>
        <authorList>
            <consortium name="US DOE Joint Genome Institute"/>
            <person name="Lucas S."/>
            <person name="Han J."/>
            <person name="Lapidus A."/>
            <person name="Cheng J.-F."/>
            <person name="Goodwin L."/>
            <person name="Pitluck S."/>
            <person name="Peters L."/>
            <person name="Zeytun A."/>
            <person name="Detter J.C."/>
            <person name="Han C."/>
            <person name="Tapia R."/>
            <person name="Land M."/>
            <person name="Hauser L."/>
            <person name="Kyrpides N."/>
            <person name="Ivanova N."/>
            <person name="Mikhailova N."/>
            <person name="Pagani I."/>
            <person name="Oosterkamp M."/>
            <person name="Pieper D."/>
            <person name="van Berkel W."/>
            <person name="Langenhoff A."/>
            <person name="Smidt H."/>
            <person name="Stams A."/>
            <person name="Woyke T."/>
        </authorList>
    </citation>
    <scope>NUCLEOTIDE SEQUENCE [LARGE SCALE GENOMIC DNA]</scope>
    <source>
        <strain evidence="7">DSM 14773 / CIP 107495 / K601</strain>
    </source>
</reference>
<dbReference type="KEGG" id="adk:Alide2_4629"/>
<dbReference type="HOGENOM" id="CLU_039613_6_0_4"/>
<dbReference type="InterPro" id="IPR036390">
    <property type="entry name" value="WH_DNA-bd_sf"/>
</dbReference>